<feature type="compositionally biased region" description="Polar residues" evidence="6">
    <location>
        <begin position="1"/>
        <end position="10"/>
    </location>
</feature>
<dbReference type="GO" id="GO:0003677">
    <property type="term" value="F:DNA binding"/>
    <property type="evidence" value="ECO:0007669"/>
    <property type="project" value="InterPro"/>
</dbReference>
<dbReference type="Pfam" id="PF04042">
    <property type="entry name" value="DNA_pol_E_B"/>
    <property type="match status" value="1"/>
</dbReference>
<dbReference type="Gene3D" id="3.60.21.60">
    <property type="match status" value="1"/>
</dbReference>
<dbReference type="InterPro" id="IPR007185">
    <property type="entry name" value="DNA_pol_a/d/e_bsu"/>
</dbReference>
<evidence type="ECO:0000256" key="3">
    <source>
        <dbReference type="ARBA" id="ARBA00018596"/>
    </source>
</evidence>
<dbReference type="AlphaFoldDB" id="A0A9N8VBX7"/>
<comment type="similarity">
    <text evidence="2">Belongs to the DNA polymerase alpha subunit B family.</text>
</comment>
<evidence type="ECO:0000313" key="10">
    <source>
        <dbReference type="Proteomes" id="UP000789508"/>
    </source>
</evidence>
<sequence length="434" mass="48575">MNSSPSSSRTGLALKKKLINPAPSRKEHQLPPQQQPLKPEEPQISNEEINAGAQSFASGENHGSTVYTFNPHIDVARTSQSSSTMKRCEIKLLDDQNCSPYRYMREKLTDKIEALDERIEYFINLFKKCHNIKEIFDPSRPNQEPITTVGRICCDSEGKLNTSSIMLESSQNLVDGINVTGNVLDVSKIYELPLLPMPVTSTAAITNYNYGKARLNGGDMTVVVAAGPFTMESNLDFVPFAQLMENMKSVKPDVLILMGPFIESNHALIKSGEIDYALETIFSKFISYPIRQFIKSSPASQVIMIPSVKDITHYGAVFPQPPFEQTLNHSLGIPPGVLLYPNPAQFRINEIVFGVGANEIISHLSAAECQRNLTTERMVQLCRHVLEQQSFYPIFPPYTGVNLSLTHSNRLQLKVLPDVLILPSRHLHYFVKVR</sequence>
<organism evidence="9 10">
    <name type="scientific">Ambispora leptoticha</name>
    <dbReference type="NCBI Taxonomy" id="144679"/>
    <lineage>
        <taxon>Eukaryota</taxon>
        <taxon>Fungi</taxon>
        <taxon>Fungi incertae sedis</taxon>
        <taxon>Mucoromycota</taxon>
        <taxon>Glomeromycotina</taxon>
        <taxon>Glomeromycetes</taxon>
        <taxon>Archaeosporales</taxon>
        <taxon>Ambisporaceae</taxon>
        <taxon>Ambispora</taxon>
    </lineage>
</organism>
<evidence type="ECO:0000313" key="9">
    <source>
        <dbReference type="EMBL" id="CAG8445740.1"/>
    </source>
</evidence>
<feature type="region of interest" description="Disordered" evidence="6">
    <location>
        <begin position="1"/>
        <end position="42"/>
    </location>
</feature>
<dbReference type="InterPro" id="IPR016722">
    <property type="entry name" value="DNA_pol_alpha_bsu"/>
</dbReference>
<reference evidence="9" key="1">
    <citation type="submission" date="2021-06" db="EMBL/GenBank/DDBJ databases">
        <authorList>
            <person name="Kallberg Y."/>
            <person name="Tangrot J."/>
            <person name="Rosling A."/>
        </authorList>
    </citation>
    <scope>NUCLEOTIDE SEQUENCE</scope>
    <source>
        <strain evidence="9">FL130A</strain>
    </source>
</reference>
<keyword evidence="10" id="KW-1185">Reference proteome</keyword>
<proteinExistence type="inferred from homology"/>
<dbReference type="InterPro" id="IPR054300">
    <property type="entry name" value="OB_DPOA2"/>
</dbReference>
<feature type="domain" description="DNA polymerase alpha/delta/epsilon subunit B" evidence="7">
    <location>
        <begin position="222"/>
        <end position="432"/>
    </location>
</feature>
<keyword evidence="4" id="KW-0235">DNA replication</keyword>
<keyword evidence="5" id="KW-0539">Nucleus</keyword>
<evidence type="ECO:0000256" key="1">
    <source>
        <dbReference type="ARBA" id="ARBA00004123"/>
    </source>
</evidence>
<dbReference type="GO" id="GO:0006270">
    <property type="term" value="P:DNA replication initiation"/>
    <property type="evidence" value="ECO:0007669"/>
    <property type="project" value="TreeGrafter"/>
</dbReference>
<dbReference type="PIRSF" id="PIRSF018300">
    <property type="entry name" value="DNA_pol_alph_2"/>
    <property type="match status" value="1"/>
</dbReference>
<dbReference type="Proteomes" id="UP000789508">
    <property type="component" value="Unassembled WGS sequence"/>
</dbReference>
<accession>A0A9N8VBX7</accession>
<dbReference type="Pfam" id="PF22062">
    <property type="entry name" value="OB_DPOA2"/>
    <property type="match status" value="1"/>
</dbReference>
<evidence type="ECO:0000256" key="2">
    <source>
        <dbReference type="ARBA" id="ARBA00007299"/>
    </source>
</evidence>
<feature type="domain" description="DNA polymerase alpha subunit B OB" evidence="8">
    <location>
        <begin position="113"/>
        <end position="196"/>
    </location>
</feature>
<evidence type="ECO:0000256" key="6">
    <source>
        <dbReference type="SAM" id="MobiDB-lite"/>
    </source>
</evidence>
<gene>
    <name evidence="9" type="ORF">ALEPTO_LOCUS666</name>
</gene>
<dbReference type="PANTHER" id="PTHR23061:SF12">
    <property type="entry name" value="DNA POLYMERASE ALPHA SUBUNIT B"/>
    <property type="match status" value="1"/>
</dbReference>
<dbReference type="EMBL" id="CAJVPS010000052">
    <property type="protein sequence ID" value="CAG8445740.1"/>
    <property type="molecule type" value="Genomic_DNA"/>
</dbReference>
<comment type="subcellular location">
    <subcellularLocation>
        <location evidence="1">Nucleus</location>
    </subcellularLocation>
</comment>
<name>A0A9N8VBX7_9GLOM</name>
<evidence type="ECO:0000259" key="7">
    <source>
        <dbReference type="Pfam" id="PF04042"/>
    </source>
</evidence>
<dbReference type="GO" id="GO:0005658">
    <property type="term" value="C:alpha DNA polymerase:primase complex"/>
    <property type="evidence" value="ECO:0007669"/>
    <property type="project" value="TreeGrafter"/>
</dbReference>
<protein>
    <recommendedName>
        <fullName evidence="3">DNA polymerase alpha subunit B</fullName>
    </recommendedName>
</protein>
<dbReference type="PANTHER" id="PTHR23061">
    <property type="entry name" value="DNA POLYMERASE 2 ALPHA 70 KDA SUBUNIT"/>
    <property type="match status" value="1"/>
</dbReference>
<evidence type="ECO:0000259" key="8">
    <source>
        <dbReference type="Pfam" id="PF22062"/>
    </source>
</evidence>
<evidence type="ECO:0000256" key="5">
    <source>
        <dbReference type="ARBA" id="ARBA00023242"/>
    </source>
</evidence>
<dbReference type="OrthoDB" id="336885at2759"/>
<comment type="caution">
    <text evidence="9">The sequence shown here is derived from an EMBL/GenBank/DDBJ whole genome shotgun (WGS) entry which is preliminary data.</text>
</comment>
<evidence type="ECO:0000256" key="4">
    <source>
        <dbReference type="ARBA" id="ARBA00022705"/>
    </source>
</evidence>